<feature type="compositionally biased region" description="Low complexity" evidence="1">
    <location>
        <begin position="492"/>
        <end position="512"/>
    </location>
</feature>
<dbReference type="EMBL" id="JAGQDG010000007">
    <property type="protein sequence ID" value="MBQ0937112.1"/>
    <property type="molecule type" value="Genomic_DNA"/>
</dbReference>
<proteinExistence type="predicted"/>
<organism evidence="2 3">
    <name type="scientific">Ideonella paludis</name>
    <dbReference type="NCBI Taxonomy" id="1233411"/>
    <lineage>
        <taxon>Bacteria</taxon>
        <taxon>Pseudomonadati</taxon>
        <taxon>Pseudomonadota</taxon>
        <taxon>Betaproteobacteria</taxon>
        <taxon>Burkholderiales</taxon>
        <taxon>Sphaerotilaceae</taxon>
        <taxon>Ideonella</taxon>
    </lineage>
</organism>
<keyword evidence="3" id="KW-1185">Reference proteome</keyword>
<dbReference type="InterPro" id="IPR012434">
    <property type="entry name" value="DUF1631"/>
</dbReference>
<feature type="compositionally biased region" description="Low complexity" evidence="1">
    <location>
        <begin position="461"/>
        <end position="484"/>
    </location>
</feature>
<evidence type="ECO:0000313" key="3">
    <source>
        <dbReference type="Proteomes" id="UP000672097"/>
    </source>
</evidence>
<feature type="region of interest" description="Disordered" evidence="1">
    <location>
        <begin position="452"/>
        <end position="517"/>
    </location>
</feature>
<evidence type="ECO:0000313" key="2">
    <source>
        <dbReference type="EMBL" id="MBQ0937112.1"/>
    </source>
</evidence>
<dbReference type="Proteomes" id="UP000672097">
    <property type="component" value="Unassembled WGS sequence"/>
</dbReference>
<reference evidence="2 3" key="1">
    <citation type="submission" date="2021-04" db="EMBL/GenBank/DDBJ databases">
        <title>The genome sequence of type strain Ideonella paludis KCTC 32238.</title>
        <authorList>
            <person name="Liu Y."/>
        </authorList>
    </citation>
    <scope>NUCLEOTIDE SEQUENCE [LARGE SCALE GENOMIC DNA]</scope>
    <source>
        <strain evidence="2 3">KCTC 32238</strain>
    </source>
</reference>
<protein>
    <submittedName>
        <fullName evidence="2">DUF1631 family protein</fullName>
    </submittedName>
</protein>
<dbReference type="RefSeq" id="WP_210810554.1">
    <property type="nucleotide sequence ID" value="NZ_JAGQDG010000007.1"/>
</dbReference>
<accession>A0ABS5E145</accession>
<evidence type="ECO:0000256" key="1">
    <source>
        <dbReference type="SAM" id="MobiDB-lite"/>
    </source>
</evidence>
<comment type="caution">
    <text evidence="2">The sequence shown here is derived from an EMBL/GenBank/DDBJ whole genome shotgun (WGS) entry which is preliminary data.</text>
</comment>
<gene>
    <name evidence="2" type="ORF">KAK11_17430</name>
</gene>
<name>A0ABS5E145_9BURK</name>
<dbReference type="Pfam" id="PF07793">
    <property type="entry name" value="DUF1631"/>
    <property type="match status" value="1"/>
</dbReference>
<sequence length="631" mass="69015">MRPESVNVPSFVDWLQRCRSDAAELVQRALRAAGLQHQAGLREAWLMKLERALSRPADASPPARNGLPSGLMLMSEAEVNESVIVKRLVQDMQTAADWLLLDIQTRGEPLWRTELAEGQWPHVALLHPGLLADTLCQALRASVSVPQRRLDVLSQLATPLTRLLNPLYERQLEWLELQGVSRVVSVPTQDTADLQRAPANPAQPAVGISATQVPALLARMAEQAGLDSGMKQLMVDLALALQRSVEAHPEMLADEQGVTWRLVERLVALGQLYPLHKPGKLPLEQRMAPLIERLQRSKLPPKDSAYQRVLDHVEQMHLAALKAAADAQRQPEAQLDVEVRRDELEPLVLFQMMDRLKGLTPAPEVRQFLLGPWVQVLARVGAAEGVDSPATQRWTALVDALIDSGTPVVGQAFTPAVLEAWLAEVREGLQAGAHTPEQISSIEATLRDVLHIEPGPEPLPEEALASEASPVLSEPPSAATAEPSPATPPTPEAAAAQPESPAVAPHAEPAPAGSDDILSSRWAHHSELETVPQVWQDDPPDSPGRLACAAWMNGLAAGQMCRIFMQGRWTSARLDWVSDRQRFYSFSRPGNTPFTASRRVLERMRTEGLITTIAPGQWLRAAAKSLPLALD</sequence>